<gene>
    <name evidence="1" type="ORF">B0682_02575</name>
</gene>
<accession>A0A1T0CGZ5</accession>
<dbReference type="STRING" id="90241.B0682_02575"/>
<proteinExistence type="predicted"/>
<dbReference type="Proteomes" id="UP000191094">
    <property type="component" value="Unassembled WGS sequence"/>
</dbReference>
<evidence type="ECO:0000313" key="2">
    <source>
        <dbReference type="Proteomes" id="UP000191094"/>
    </source>
</evidence>
<dbReference type="InterPro" id="IPR013397">
    <property type="entry name" value="CRISPR-assoc_prot_Csy1"/>
</dbReference>
<reference evidence="1 2" key="1">
    <citation type="submission" date="2017-02" db="EMBL/GenBank/DDBJ databases">
        <title>Draft genome sequence of Moraxella lincolnii CCUG 9405T type strain.</title>
        <authorList>
            <person name="Salva-Serra F."/>
            <person name="Engstrom-Jakobsson H."/>
            <person name="Thorell K."/>
            <person name="Jaen-Luchoro D."/>
            <person name="Gonzales-Siles L."/>
            <person name="Karlsson R."/>
            <person name="Yazdan S."/>
            <person name="Boulund F."/>
            <person name="Johnning A."/>
            <person name="Engstrand L."/>
            <person name="Kristiansson E."/>
            <person name="Moore E."/>
        </authorList>
    </citation>
    <scope>NUCLEOTIDE SEQUENCE [LARGE SCALE GENOMIC DNA]</scope>
    <source>
        <strain evidence="1 2">CCUG 9405</strain>
    </source>
</reference>
<sequence>MGNNHHHDYHLVSPMYSSSLAHEIALVIKASNDTTNQANLARKQNAWSNQIWVFYPNVATLGVTKSNHQNVSILNGQRNGQLYLFAALPPKWTVNPNPPTSMTQILKKIHQEHSFSKVKYLLNIFKKNDLFINYERKLALKTVIEDIIYAVCDELLFIRKNQPMGWTKNHKIPPYLSIIIDGQPFADKKYSQPQIELYLDELKQDMVAWISKGVGDENRTKSLENLWLKIMTPILKEFYQVLKAE</sequence>
<protein>
    <submittedName>
        <fullName evidence="1">Uncharacterized protein</fullName>
    </submittedName>
</protein>
<keyword evidence="2" id="KW-1185">Reference proteome</keyword>
<dbReference type="EMBL" id="MUYT01000004">
    <property type="protein sequence ID" value="OOS21584.1"/>
    <property type="molecule type" value="Genomic_DNA"/>
</dbReference>
<comment type="caution">
    <text evidence="1">The sequence shown here is derived from an EMBL/GenBank/DDBJ whole genome shotgun (WGS) entry which is preliminary data.</text>
</comment>
<dbReference type="AlphaFoldDB" id="A0A1T0CGZ5"/>
<name>A0A1T0CGZ5_9GAMM</name>
<evidence type="ECO:0000313" key="1">
    <source>
        <dbReference type="EMBL" id="OOS21584.1"/>
    </source>
</evidence>
<organism evidence="1 2">
    <name type="scientific">Lwoffella lincolnii</name>
    <dbReference type="NCBI Taxonomy" id="90241"/>
    <lineage>
        <taxon>Bacteria</taxon>
        <taxon>Pseudomonadati</taxon>
        <taxon>Pseudomonadota</taxon>
        <taxon>Gammaproteobacteria</taxon>
        <taxon>Moraxellales</taxon>
        <taxon>Moraxellaceae</taxon>
        <taxon>Lwoffella</taxon>
    </lineage>
</organism>
<dbReference type="Pfam" id="PF09611">
    <property type="entry name" value="Cas_Csy1"/>
    <property type="match status" value="1"/>
</dbReference>